<dbReference type="PANTHER" id="PTHR21240">
    <property type="entry name" value="2-AMINO-3-CARBOXYLMUCONATE-6-SEMIALDEHYDE DECARBOXYLASE"/>
    <property type="match status" value="1"/>
</dbReference>
<dbReference type="RefSeq" id="WP_188105965.1">
    <property type="nucleotide sequence ID" value="NZ_JAANIH010000052.1"/>
</dbReference>
<reference evidence="3 4" key="1">
    <citation type="journal article" date="2020" name="Arch. Microbiol.">
        <title>Bradyrhizobium campsiandrae sp. nov., a nitrogen-fixing bacterial strain isolated from a native leguminous tree from the Amazon adapted to flooded conditions.</title>
        <authorList>
            <person name="Cabral Michel D."/>
            <person name="Martins da Costa E."/>
            <person name="Azarias Guimaraes A."/>
            <person name="Soares de Carvalho T."/>
            <person name="Santos de Castro Caputo P."/>
            <person name="Willems A."/>
            <person name="de Souza Moreira F.M."/>
        </authorList>
    </citation>
    <scope>NUCLEOTIDE SEQUENCE [LARGE SCALE GENOMIC DNA]</scope>
    <source>
        <strain evidence="4">INPA 384B</strain>
    </source>
</reference>
<dbReference type="PANTHER" id="PTHR21240:SF28">
    <property type="entry name" value="ISO-OROTATE DECARBOXYLASE (EUROFUNG)"/>
    <property type="match status" value="1"/>
</dbReference>
<organism evidence="3 4">
    <name type="scientific">Bradyrhizobium campsiandrae</name>
    <dbReference type="NCBI Taxonomy" id="1729892"/>
    <lineage>
        <taxon>Bacteria</taxon>
        <taxon>Pseudomonadati</taxon>
        <taxon>Pseudomonadota</taxon>
        <taxon>Alphaproteobacteria</taxon>
        <taxon>Hyphomicrobiales</taxon>
        <taxon>Nitrobacteraceae</taxon>
        <taxon>Bradyrhizobium</taxon>
    </lineage>
</organism>
<accession>A0ABR7UA01</accession>
<keyword evidence="4" id="KW-1185">Reference proteome</keyword>
<feature type="domain" description="Amidohydrolase-related" evidence="2">
    <location>
        <begin position="25"/>
        <end position="376"/>
    </location>
</feature>
<sequence length="377" mass="42500">MSISSELDRGEANTIDAKRPDTGIIDCDVHPLLKNGFPSLYPYMPMPWRERFKRKRAGQAAAGLTMRFAHPNGFIIREDARPHDDELAGSDPAFMVTDLLDANDMTACALNSLQTGAMCAILASADESIIIASAANDYFIQEWLPVDKRLRYAIVVPSQDPNAAAHEIRRVGKHAQVCAVAVPPIAMALGNRYWWPVYEAAQELDLPVFLHVTGAEGIYAGAPMPAGGLPDTYIERYVTLSQAAEANLTSLIMNGAFERFPRLRVLFVEYGFVWPLPALLRMDRLWRGLRHEVPWVRKSPIDYVNQHVWFTTQPIEEPGDPRDLEKIVKMIGVENLCFSTDYPHWDNDMPMQSLRMLSPADREKIMCRNARHVLRLS</sequence>
<dbReference type="InterPro" id="IPR032466">
    <property type="entry name" value="Metal_Hydrolase"/>
</dbReference>
<evidence type="ECO:0000313" key="3">
    <source>
        <dbReference type="EMBL" id="MBC9980906.1"/>
    </source>
</evidence>
<dbReference type="Pfam" id="PF04909">
    <property type="entry name" value="Amidohydro_2"/>
    <property type="match status" value="1"/>
</dbReference>
<dbReference type="EMBL" id="JAATTO010000031">
    <property type="protein sequence ID" value="MBC9980906.1"/>
    <property type="molecule type" value="Genomic_DNA"/>
</dbReference>
<comment type="caution">
    <text evidence="3">The sequence shown here is derived from an EMBL/GenBank/DDBJ whole genome shotgun (WGS) entry which is preliminary data.</text>
</comment>
<dbReference type="InterPro" id="IPR006680">
    <property type="entry name" value="Amidohydro-rel"/>
</dbReference>
<dbReference type="Gene3D" id="3.20.20.140">
    <property type="entry name" value="Metal-dependent hydrolases"/>
    <property type="match status" value="1"/>
</dbReference>
<gene>
    <name evidence="3" type="ORF">HA482_22145</name>
</gene>
<dbReference type="Proteomes" id="UP000639516">
    <property type="component" value="Unassembled WGS sequence"/>
</dbReference>
<evidence type="ECO:0000259" key="2">
    <source>
        <dbReference type="Pfam" id="PF04909"/>
    </source>
</evidence>
<dbReference type="SUPFAM" id="SSF51556">
    <property type="entry name" value="Metallo-dependent hydrolases"/>
    <property type="match status" value="1"/>
</dbReference>
<protein>
    <submittedName>
        <fullName evidence="3">Amidohydrolase</fullName>
    </submittedName>
</protein>
<keyword evidence="1" id="KW-0456">Lyase</keyword>
<name>A0ABR7UA01_9BRAD</name>
<evidence type="ECO:0000313" key="4">
    <source>
        <dbReference type="Proteomes" id="UP000639516"/>
    </source>
</evidence>
<evidence type="ECO:0000256" key="1">
    <source>
        <dbReference type="ARBA" id="ARBA00023239"/>
    </source>
</evidence>
<proteinExistence type="predicted"/>
<dbReference type="InterPro" id="IPR032465">
    <property type="entry name" value="ACMSD"/>
</dbReference>